<dbReference type="Pfam" id="PF01970">
    <property type="entry name" value="TctA"/>
    <property type="match status" value="1"/>
</dbReference>
<feature type="transmembrane region" description="Helical" evidence="1">
    <location>
        <begin position="471"/>
        <end position="489"/>
    </location>
</feature>
<feature type="transmembrane region" description="Helical" evidence="1">
    <location>
        <begin position="257"/>
        <end position="279"/>
    </location>
</feature>
<gene>
    <name evidence="3" type="ORF">FY036_00805</name>
</gene>
<feature type="transmembrane region" description="Helical" evidence="1">
    <location>
        <begin position="57"/>
        <end position="79"/>
    </location>
</feature>
<keyword evidence="4" id="KW-1185">Reference proteome</keyword>
<feature type="transmembrane region" description="Helical" evidence="1">
    <location>
        <begin position="144"/>
        <end position="160"/>
    </location>
</feature>
<evidence type="ECO:0000259" key="2">
    <source>
        <dbReference type="Pfam" id="PF01970"/>
    </source>
</evidence>
<dbReference type="PANTHER" id="PTHR35342">
    <property type="entry name" value="TRICARBOXYLIC TRANSPORT PROTEIN"/>
    <property type="match status" value="1"/>
</dbReference>
<feature type="transmembrane region" description="Helical" evidence="1">
    <location>
        <begin position="433"/>
        <end position="451"/>
    </location>
</feature>
<feature type="domain" description="DUF112" evidence="2">
    <location>
        <begin position="17"/>
        <end position="438"/>
    </location>
</feature>
<keyword evidence="1" id="KW-1133">Transmembrane helix</keyword>
<feature type="transmembrane region" description="Helical" evidence="1">
    <location>
        <begin position="12"/>
        <end position="45"/>
    </location>
</feature>
<dbReference type="OrthoDB" id="9806425at2"/>
<feature type="transmembrane region" description="Helical" evidence="1">
    <location>
        <begin position="389"/>
        <end position="405"/>
    </location>
</feature>
<reference evidence="3 4" key="1">
    <citation type="submission" date="2019-08" db="EMBL/GenBank/DDBJ databases">
        <authorList>
            <person name="Seo Y.L."/>
        </authorList>
    </citation>
    <scope>NUCLEOTIDE SEQUENCE [LARGE SCALE GENOMIC DNA]</scope>
    <source>
        <strain evidence="3 4">MaA-C15</strain>
    </source>
</reference>
<dbReference type="EMBL" id="VSZS01000045">
    <property type="protein sequence ID" value="TYR36449.1"/>
    <property type="molecule type" value="Genomic_DNA"/>
</dbReference>
<evidence type="ECO:0000313" key="3">
    <source>
        <dbReference type="EMBL" id="TYR36449.1"/>
    </source>
</evidence>
<keyword evidence="1" id="KW-0812">Transmembrane</keyword>
<feature type="transmembrane region" description="Helical" evidence="1">
    <location>
        <begin position="197"/>
        <end position="217"/>
    </location>
</feature>
<dbReference type="InterPro" id="IPR002823">
    <property type="entry name" value="DUF112_TM"/>
</dbReference>
<dbReference type="AlphaFoldDB" id="A0A5D4H9D1"/>
<accession>A0A5D4H9D1</accession>
<sequence>MSTLLEAFHLIATWDVIVAVVLASVFGLFVGAVPGLTATMAMAIMVPVTFALDPIPAVGAMVACSAMAIFAGDIPAVLLRMPGTPASAAYAHEGYLMTRRGEATRALSASLVFSALGGLFGTAVLIVAAPSLAEVALKFSSFEYFWLATLGLTSAAFVASDDRVKSFISLLIGLGVATIGMENPAGMPRFTFGSIELLAGVNFVSALIGLFAISEVLRSVIHSQPAIPKVDLARIGNPLREVGGMIRQYWRQMMRGNVLGVVVGVLPGAGADIASWMAYAVSRRFSRQPEKFGTGHVEGIVEGASANNAAVSGAWVPALVFGVPGDSITAIVVGVLFMKGLNPGPTLFLENPQNIYAIFLIFIAANLLILPLGWGAIRIARNILNVPRNVLMPIILVFCIVGAYASNNGTFTIGVMLAFGVLGYFMEENGIPIAPCILGLVLGELVESNFITSMLKADGSLLAFFERPISGTLGVMTLLVWLLPVVIAVRRSARRRRESMPANN</sequence>
<dbReference type="Proteomes" id="UP000323258">
    <property type="component" value="Unassembled WGS sequence"/>
</dbReference>
<dbReference type="PANTHER" id="PTHR35342:SF5">
    <property type="entry name" value="TRICARBOXYLIC TRANSPORT PROTEIN"/>
    <property type="match status" value="1"/>
</dbReference>
<reference evidence="3 4" key="2">
    <citation type="submission" date="2019-09" db="EMBL/GenBank/DDBJ databases">
        <title>Mesorhizobium sp. MaA-C15 isolated from Microcystis aeruginosa.</title>
        <authorList>
            <person name="Jeong S.E."/>
            <person name="Jin H.M."/>
            <person name="Jeon C.O."/>
        </authorList>
    </citation>
    <scope>NUCLEOTIDE SEQUENCE [LARGE SCALE GENOMIC DNA]</scope>
    <source>
        <strain evidence="3 4">MaA-C15</strain>
    </source>
</reference>
<feature type="transmembrane region" description="Helical" evidence="1">
    <location>
        <begin position="355"/>
        <end position="377"/>
    </location>
</feature>
<feature type="transmembrane region" description="Helical" evidence="1">
    <location>
        <begin position="106"/>
        <end position="132"/>
    </location>
</feature>
<organism evidence="3 4">
    <name type="scientific">Neoaquamicrobium microcysteis</name>
    <dbReference type="NCBI Taxonomy" id="2682781"/>
    <lineage>
        <taxon>Bacteria</taxon>
        <taxon>Pseudomonadati</taxon>
        <taxon>Pseudomonadota</taxon>
        <taxon>Alphaproteobacteria</taxon>
        <taxon>Hyphomicrobiales</taxon>
        <taxon>Phyllobacteriaceae</taxon>
        <taxon>Neoaquamicrobium</taxon>
    </lineage>
</organism>
<evidence type="ECO:0000256" key="1">
    <source>
        <dbReference type="SAM" id="Phobius"/>
    </source>
</evidence>
<dbReference type="RefSeq" id="WP_148912825.1">
    <property type="nucleotide sequence ID" value="NZ_VSZS01000045.1"/>
</dbReference>
<name>A0A5D4H9D1_9HYPH</name>
<proteinExistence type="predicted"/>
<feature type="transmembrane region" description="Helical" evidence="1">
    <location>
        <begin position="167"/>
        <end position="185"/>
    </location>
</feature>
<evidence type="ECO:0000313" key="4">
    <source>
        <dbReference type="Proteomes" id="UP000323258"/>
    </source>
</evidence>
<protein>
    <submittedName>
        <fullName evidence="3">Tripartite tricarboxylate transporter permease</fullName>
    </submittedName>
</protein>
<keyword evidence="1" id="KW-0472">Membrane</keyword>
<comment type="caution">
    <text evidence="3">The sequence shown here is derived from an EMBL/GenBank/DDBJ whole genome shotgun (WGS) entry which is preliminary data.</text>
</comment>